<sequence>MPAKNIDEYISGFPADIQRRLQEVRTAIKQAVPEAEEAIKYAIPTFVLNGNIVSFAAYKNHIGVYPVPKGDEKFERAIASFKAEKSTAQFRHNMPIPLQMISELTRLRVKEMSEEAAVKKIK</sequence>
<dbReference type="Gene3D" id="3.90.1150.200">
    <property type="match status" value="1"/>
</dbReference>
<dbReference type="InterPro" id="IPR014922">
    <property type="entry name" value="YdhG-like"/>
</dbReference>
<keyword evidence="3" id="KW-1185">Reference proteome</keyword>
<evidence type="ECO:0000259" key="1">
    <source>
        <dbReference type="Pfam" id="PF08818"/>
    </source>
</evidence>
<evidence type="ECO:0000313" key="2">
    <source>
        <dbReference type="EMBL" id="RCH55843.1"/>
    </source>
</evidence>
<name>A0A367GT02_9SPHI</name>
<dbReference type="Proteomes" id="UP000253209">
    <property type="component" value="Unassembled WGS sequence"/>
</dbReference>
<dbReference type="EMBL" id="QGDC01000002">
    <property type="protein sequence ID" value="RCH55843.1"/>
    <property type="molecule type" value="Genomic_DNA"/>
</dbReference>
<comment type="caution">
    <text evidence="2">The sequence shown here is derived from an EMBL/GenBank/DDBJ whole genome shotgun (WGS) entry which is preliminary data.</text>
</comment>
<accession>A0A367GT02</accession>
<dbReference type="OrthoDB" id="115213at2"/>
<dbReference type="AlphaFoldDB" id="A0A367GT02"/>
<proteinExistence type="predicted"/>
<dbReference type="RefSeq" id="WP_114003878.1">
    <property type="nucleotide sequence ID" value="NZ_QGDC01000002.1"/>
</dbReference>
<reference evidence="2 3" key="1">
    <citation type="submission" date="2018-05" db="EMBL/GenBank/DDBJ databases">
        <title>Mucilaginibacter hurinus sp. nov., isolated from briquette warehouse soil.</title>
        <authorList>
            <person name="Choi L."/>
        </authorList>
    </citation>
    <scope>NUCLEOTIDE SEQUENCE [LARGE SCALE GENOMIC DNA]</scope>
    <source>
        <strain evidence="2 3">ZR32</strain>
    </source>
</reference>
<organism evidence="2 3">
    <name type="scientific">Mucilaginibacter hurinus</name>
    <dbReference type="NCBI Taxonomy" id="2201324"/>
    <lineage>
        <taxon>Bacteria</taxon>
        <taxon>Pseudomonadati</taxon>
        <taxon>Bacteroidota</taxon>
        <taxon>Sphingobacteriia</taxon>
        <taxon>Sphingobacteriales</taxon>
        <taxon>Sphingobacteriaceae</taxon>
        <taxon>Mucilaginibacter</taxon>
    </lineage>
</organism>
<dbReference type="Pfam" id="PF08818">
    <property type="entry name" value="DUF1801"/>
    <property type="match status" value="1"/>
</dbReference>
<evidence type="ECO:0000313" key="3">
    <source>
        <dbReference type="Proteomes" id="UP000253209"/>
    </source>
</evidence>
<gene>
    <name evidence="2" type="ORF">DJ568_03550</name>
</gene>
<feature type="domain" description="YdhG-like" evidence="1">
    <location>
        <begin position="18"/>
        <end position="107"/>
    </location>
</feature>
<protein>
    <recommendedName>
        <fullName evidence="1">YdhG-like domain-containing protein</fullName>
    </recommendedName>
</protein>
<dbReference type="SUPFAM" id="SSF159888">
    <property type="entry name" value="YdhG-like"/>
    <property type="match status" value="1"/>
</dbReference>